<keyword evidence="2" id="KW-1015">Disulfide bond</keyword>
<feature type="domain" description="Carboxypeptidase A inhibitor-like" evidence="3">
    <location>
        <begin position="17"/>
        <end position="54"/>
    </location>
</feature>
<name>A0A9J5Y4J4_SOLCO</name>
<organism evidence="4 5">
    <name type="scientific">Solanum commersonii</name>
    <name type="common">Commerson's wild potato</name>
    <name type="synonym">Commerson's nightshade</name>
    <dbReference type="NCBI Taxonomy" id="4109"/>
    <lineage>
        <taxon>Eukaryota</taxon>
        <taxon>Viridiplantae</taxon>
        <taxon>Streptophyta</taxon>
        <taxon>Embryophyta</taxon>
        <taxon>Tracheophyta</taxon>
        <taxon>Spermatophyta</taxon>
        <taxon>Magnoliopsida</taxon>
        <taxon>eudicotyledons</taxon>
        <taxon>Gunneridae</taxon>
        <taxon>Pentapetalae</taxon>
        <taxon>asterids</taxon>
        <taxon>lamiids</taxon>
        <taxon>Solanales</taxon>
        <taxon>Solanaceae</taxon>
        <taxon>Solanoideae</taxon>
        <taxon>Solaneae</taxon>
        <taxon>Solanum</taxon>
    </lineage>
</organism>
<reference evidence="4 5" key="1">
    <citation type="submission" date="2020-09" db="EMBL/GenBank/DDBJ databases">
        <title>De no assembly of potato wild relative species, Solanum commersonii.</title>
        <authorList>
            <person name="Cho K."/>
        </authorList>
    </citation>
    <scope>NUCLEOTIDE SEQUENCE [LARGE SCALE GENOMIC DNA]</scope>
    <source>
        <strain evidence="4">LZ3.2</strain>
        <tissue evidence="4">Leaf</tissue>
    </source>
</reference>
<dbReference type="InterPro" id="IPR004231">
    <property type="entry name" value="COpept_A_inh-like"/>
</dbReference>
<evidence type="ECO:0000313" key="5">
    <source>
        <dbReference type="Proteomes" id="UP000824120"/>
    </source>
</evidence>
<evidence type="ECO:0000259" key="3">
    <source>
        <dbReference type="Pfam" id="PF02977"/>
    </source>
</evidence>
<keyword evidence="5" id="KW-1185">Reference proteome</keyword>
<dbReference type="AlphaFoldDB" id="A0A9J5Y4J4"/>
<dbReference type="Proteomes" id="UP000824120">
    <property type="component" value="Chromosome 7"/>
</dbReference>
<gene>
    <name evidence="4" type="ORF">H5410_035246</name>
</gene>
<accession>A0A9J5Y4J4</accession>
<protein>
    <recommendedName>
        <fullName evidence="3">Carboxypeptidase A inhibitor-like domain-containing protein</fullName>
    </recommendedName>
</protein>
<keyword evidence="1" id="KW-0960">Knottin</keyword>
<dbReference type="InterPro" id="IPR011052">
    <property type="entry name" value="Proteinase_amylase_inhib_sf"/>
</dbReference>
<comment type="caution">
    <text evidence="4">The sequence shown here is derived from an EMBL/GenBank/DDBJ whole genome shotgun (WGS) entry which is preliminary data.</text>
</comment>
<evidence type="ECO:0000256" key="2">
    <source>
        <dbReference type="ARBA" id="ARBA00023157"/>
    </source>
</evidence>
<dbReference type="SUPFAM" id="SSF57027">
    <property type="entry name" value="Plant inhibitors of proteinases and amylases"/>
    <property type="match status" value="1"/>
</dbReference>
<dbReference type="GO" id="GO:0004866">
    <property type="term" value="F:endopeptidase inhibitor activity"/>
    <property type="evidence" value="ECO:0007669"/>
    <property type="project" value="InterPro"/>
</dbReference>
<dbReference type="EMBL" id="JACXVP010000007">
    <property type="protein sequence ID" value="KAG5594014.1"/>
    <property type="molecule type" value="Genomic_DNA"/>
</dbReference>
<proteinExistence type="predicted"/>
<dbReference type="Pfam" id="PF02977">
    <property type="entry name" value="CarbpepA_inh"/>
    <property type="match status" value="1"/>
</dbReference>
<evidence type="ECO:0000313" key="4">
    <source>
        <dbReference type="EMBL" id="KAG5594014.1"/>
    </source>
</evidence>
<sequence>MAQDAILPMTTKLFEANRDPICNKPCKTNDDCSEGSFCQTCWDFTEKCAPYIGDPVANMGL</sequence>
<evidence type="ECO:0000256" key="1">
    <source>
        <dbReference type="ARBA" id="ARBA00022854"/>
    </source>
</evidence>